<accession>A0ABP7YS92</accession>
<gene>
    <name evidence="3" type="ORF">GCM10022285_40090</name>
</gene>
<feature type="transmembrane region" description="Helical" evidence="2">
    <location>
        <begin position="20"/>
        <end position="43"/>
    </location>
</feature>
<evidence type="ECO:0000256" key="1">
    <source>
        <dbReference type="SAM" id="MobiDB-lite"/>
    </source>
</evidence>
<keyword evidence="2" id="KW-1133">Transmembrane helix</keyword>
<organism evidence="3 4">
    <name type="scientific">Streptomyces tunisiensis</name>
    <dbReference type="NCBI Taxonomy" id="948699"/>
    <lineage>
        <taxon>Bacteria</taxon>
        <taxon>Bacillati</taxon>
        <taxon>Actinomycetota</taxon>
        <taxon>Actinomycetes</taxon>
        <taxon>Kitasatosporales</taxon>
        <taxon>Streptomycetaceae</taxon>
        <taxon>Streptomyces</taxon>
    </lineage>
</organism>
<proteinExistence type="predicted"/>
<dbReference type="Proteomes" id="UP001501845">
    <property type="component" value="Unassembled WGS sequence"/>
</dbReference>
<dbReference type="EMBL" id="BAABBU010000016">
    <property type="protein sequence ID" value="GAA4140553.1"/>
    <property type="molecule type" value="Genomic_DNA"/>
</dbReference>
<keyword evidence="2" id="KW-0812">Transmembrane</keyword>
<evidence type="ECO:0000313" key="4">
    <source>
        <dbReference type="Proteomes" id="UP001501845"/>
    </source>
</evidence>
<name>A0ABP7YS92_9ACTN</name>
<sequence length="97" mass="10038">MDIGNSAARRLGSEGRFRSVGLAPPALFLLAVGAVATSTAAAASLLVESLLAKRVLWVAVLLAVSVSAGLWCGRYSTTASPRNSDRLPYVPRAGSPR</sequence>
<keyword evidence="4" id="KW-1185">Reference proteome</keyword>
<reference evidence="4" key="1">
    <citation type="journal article" date="2019" name="Int. J. Syst. Evol. Microbiol.">
        <title>The Global Catalogue of Microorganisms (GCM) 10K type strain sequencing project: providing services to taxonomists for standard genome sequencing and annotation.</title>
        <authorList>
            <consortium name="The Broad Institute Genomics Platform"/>
            <consortium name="The Broad Institute Genome Sequencing Center for Infectious Disease"/>
            <person name="Wu L."/>
            <person name="Ma J."/>
        </authorList>
    </citation>
    <scope>NUCLEOTIDE SEQUENCE [LARGE SCALE GENOMIC DNA]</scope>
    <source>
        <strain evidence="4">JCM 17589</strain>
    </source>
</reference>
<feature type="region of interest" description="Disordered" evidence="1">
    <location>
        <begin position="75"/>
        <end position="97"/>
    </location>
</feature>
<feature type="transmembrane region" description="Helical" evidence="2">
    <location>
        <begin position="55"/>
        <end position="73"/>
    </location>
</feature>
<keyword evidence="2" id="KW-0472">Membrane</keyword>
<evidence type="ECO:0000256" key="2">
    <source>
        <dbReference type="SAM" id="Phobius"/>
    </source>
</evidence>
<comment type="caution">
    <text evidence="3">The sequence shown here is derived from an EMBL/GenBank/DDBJ whole genome shotgun (WGS) entry which is preliminary data.</text>
</comment>
<evidence type="ECO:0000313" key="3">
    <source>
        <dbReference type="EMBL" id="GAA4140553.1"/>
    </source>
</evidence>
<protein>
    <submittedName>
        <fullName evidence="3">Uncharacterized protein</fullName>
    </submittedName>
</protein>